<evidence type="ECO:0000259" key="11">
    <source>
        <dbReference type="PROSITE" id="PS50268"/>
    </source>
</evidence>
<dbReference type="InterPro" id="IPR015919">
    <property type="entry name" value="Cadherin-like_sf"/>
</dbReference>
<dbReference type="GO" id="GO:0005886">
    <property type="term" value="C:plasma membrane"/>
    <property type="evidence" value="ECO:0007669"/>
    <property type="project" value="InterPro"/>
</dbReference>
<dbReference type="EMBL" id="UYSG01000093">
    <property type="protein sequence ID" value="VDL17282.1"/>
    <property type="molecule type" value="Genomic_DNA"/>
</dbReference>
<evidence type="ECO:0000256" key="3">
    <source>
        <dbReference type="ARBA" id="ARBA00022737"/>
    </source>
</evidence>
<evidence type="ECO:0000256" key="8">
    <source>
        <dbReference type="PROSITE-ProRule" id="PRU00043"/>
    </source>
</evidence>
<dbReference type="SMART" id="SM00112">
    <property type="entry name" value="CA"/>
    <property type="match status" value="7"/>
</dbReference>
<reference evidence="12 13" key="2">
    <citation type="submission" date="2018-11" db="EMBL/GenBank/DDBJ databases">
        <authorList>
            <consortium name="Pathogen Informatics"/>
        </authorList>
    </citation>
    <scope>NUCLEOTIDE SEQUENCE [LARGE SCALE GENOMIC DNA]</scope>
</reference>
<dbReference type="Proteomes" id="UP000274504">
    <property type="component" value="Unassembled WGS sequence"/>
</dbReference>
<name>A0A158QBY4_HYMDI</name>
<dbReference type="InterPro" id="IPR020894">
    <property type="entry name" value="Cadherin_CS"/>
</dbReference>
<dbReference type="PRINTS" id="PR00205">
    <property type="entry name" value="CADHERIN"/>
</dbReference>
<keyword evidence="4 8" id="KW-0106">Calcium</keyword>
<dbReference type="InterPro" id="IPR050174">
    <property type="entry name" value="Protocadherin/Cadherin-CA"/>
</dbReference>
<evidence type="ECO:0000256" key="7">
    <source>
        <dbReference type="ARBA" id="ARBA00023180"/>
    </source>
</evidence>
<accession>A0A158QBY4</accession>
<dbReference type="GO" id="GO:0007156">
    <property type="term" value="P:homophilic cell adhesion via plasma membrane adhesion molecules"/>
    <property type="evidence" value="ECO:0007669"/>
    <property type="project" value="InterPro"/>
</dbReference>
<evidence type="ECO:0000256" key="5">
    <source>
        <dbReference type="ARBA" id="ARBA00022989"/>
    </source>
</evidence>
<evidence type="ECO:0000256" key="9">
    <source>
        <dbReference type="SAM" id="MobiDB-lite"/>
    </source>
</evidence>
<dbReference type="OrthoDB" id="6252479at2759"/>
<dbReference type="PANTHER" id="PTHR24028">
    <property type="entry name" value="CADHERIN-87A"/>
    <property type="match status" value="1"/>
</dbReference>
<feature type="domain" description="Cadherin" evidence="11">
    <location>
        <begin position="988"/>
        <end position="1090"/>
    </location>
</feature>
<dbReference type="CDD" id="cd11304">
    <property type="entry name" value="Cadherin_repeat"/>
    <property type="match status" value="7"/>
</dbReference>
<evidence type="ECO:0000313" key="13">
    <source>
        <dbReference type="Proteomes" id="UP000274504"/>
    </source>
</evidence>
<gene>
    <name evidence="12" type="ORF">HDID_LOCUS671</name>
</gene>
<dbReference type="STRING" id="6216.A0A158QBY4"/>
<evidence type="ECO:0000313" key="12">
    <source>
        <dbReference type="EMBL" id="VDL17282.1"/>
    </source>
</evidence>
<sequence length="1521" mass="167916">MVYYQVKKPMILATIITALLINAIPVLSQQPIVLGDNTPKDDIVAENVLGVAMSISGSSDGVTYALLNSAVSSYFRVDPRTGMLITRRTVDRDMLCAESGLCCAQNTQNPRLSTLRRADNGESGSICALRLDVAVTAGQRSNSVPITRQVYVEIRDENDHSPVFSIPSHTSQYDDYSTTNYGSPSVHTPILVLNISEAAIPGSHRLALPLATDIDSAPFNVQNYFLDSGINSRFQLSSSSSPERFFKLEVQKREMTGVPQFESDAPITGLDLLLIAPLDRESLSLFEFNILAVDGGSPNQRTGTLSVQIRVTDANDHDPTFEHSSYEKSVEEGQVFDTTPIVKVVAHDQDEGANARIRYSWWPDYDRFGSDAKLLEQTPIRLFTDEEISSRFGAHISPERLVSLQTLPTYWFRLNEQTGEIFVHRPLDYETRRGFVFAIVATNPDADDPTGKAASITRKSLKNSPSMTKVTINVINLNDEKPHISIDYVMNSDSVKHKQVMENDSPDHFIALIRATDADASHTKLSPSVLDDPWMSGFQYSGGHSRSSHSTAGGVVTCELASHTDKYTLFHNTQTDVAAGVVEYVLKTQTPLDREREQRQFVIIRCFDDGMPSKTSTATVEVEILDQNDNVPEITVYTRIPSTHRAYQSSVVSPIPRSHLADILQKSSPVWQKTHPLVTAYDAGVPVILVTVPENRPPGTIVASLRGVDQDAGENGRVTFRILKEDRSLPRITPGSIPPTDQQTGRYPEGKIDLKLPPVVIRSDVSRSDLFKLESNGDITTARTIDREHSSPIRDELYLFIEAQDWGQPKALSSYVLLAVAIEDENDNPPNFILPQINFPVMENLPAPSRIGEILVQDADAGAGPGEIYHEVLPDPPRVSEPPKHTINLFINPSHGMRDLPFVIDATPDGRFFLNVTRSLDRELEESFRFLIQASDYGGPSQPRHTSTATITVSVVDVNDNPPEIIFPKPATATTHVHALSYLEMPDTEILSVNANDKDSNEENGKIVYELGSVITSIPGVDNSRLAKTALHGDLFKLDPFKGLLKTQRRMSEDDIGEHWLQLIIRDTGTPPKQVTQVIRLAVDRSPPQFASNIRARISPHQRIASDEYHGGSVVGPLYRSTLEWGGANGRNLSGVILLVVISLMIAGIIVLIGLCFYLRHRQKLFFCLPDVCELFRKPRQASSSPFSDSEHNERLDKVPKDNTTGRKGSKEANFQARVWSPLPPPPLGGEYIVSTSKCLANQTGAFVPIANGTSRCQMDGTQPMIPDGSDFFERSPKLYTDCYHVGMPGNQPPIQSSRFVPVPAGAFKSIVPLDDDFSAPKSNFYNSATVAVQPTAISPLHRSNFVTTSARYGETLPLPSLYVQSDPHHCRVPITHSGAAPTMVRYPEGLQQHQQQSYPSRSKTLTTSTNHHQQQQQQQQGSCDLLSYSNSLSQNQSRFAQKASHYKSEPMLAGCDDLESELDHDIDDPISVLVSNGVRSDDFLGGNFGKKICMTPPPVTSGRTLENYAVSFPKPQASYV</sequence>
<organism evidence="14">
    <name type="scientific">Hymenolepis diminuta</name>
    <name type="common">Rat tapeworm</name>
    <dbReference type="NCBI Taxonomy" id="6216"/>
    <lineage>
        <taxon>Eukaryota</taxon>
        <taxon>Metazoa</taxon>
        <taxon>Spiralia</taxon>
        <taxon>Lophotrochozoa</taxon>
        <taxon>Platyhelminthes</taxon>
        <taxon>Cestoda</taxon>
        <taxon>Eucestoda</taxon>
        <taxon>Cyclophyllidea</taxon>
        <taxon>Hymenolepididae</taxon>
        <taxon>Hymenolepis</taxon>
    </lineage>
</organism>
<dbReference type="Gene3D" id="2.60.40.60">
    <property type="entry name" value="Cadherins"/>
    <property type="match status" value="7"/>
</dbReference>
<evidence type="ECO:0000256" key="4">
    <source>
        <dbReference type="ARBA" id="ARBA00022837"/>
    </source>
</evidence>
<keyword evidence="7" id="KW-0325">Glycoprotein</keyword>
<dbReference type="PANTHER" id="PTHR24028:SF146">
    <property type="entry name" value="CADHERIN 96CB, ISOFORM D-RELATED"/>
    <property type="match status" value="1"/>
</dbReference>
<evidence type="ECO:0000313" key="14">
    <source>
        <dbReference type="WBParaSite" id="HDID_0000067001-mRNA-1"/>
    </source>
</evidence>
<reference evidence="14" key="1">
    <citation type="submission" date="2016-04" db="UniProtKB">
        <authorList>
            <consortium name="WormBaseParasite"/>
        </authorList>
    </citation>
    <scope>IDENTIFICATION</scope>
</reference>
<keyword evidence="3" id="KW-0677">Repeat</keyword>
<evidence type="ECO:0000256" key="1">
    <source>
        <dbReference type="ARBA" id="ARBA00004167"/>
    </source>
</evidence>
<evidence type="ECO:0000256" key="6">
    <source>
        <dbReference type="ARBA" id="ARBA00023136"/>
    </source>
</evidence>
<feature type="compositionally biased region" description="Polar residues" evidence="9">
    <location>
        <begin position="1392"/>
        <end position="1413"/>
    </location>
</feature>
<dbReference type="InterPro" id="IPR002126">
    <property type="entry name" value="Cadherin-like_dom"/>
</dbReference>
<feature type="domain" description="Cadherin" evidence="11">
    <location>
        <begin position="322"/>
        <end position="484"/>
    </location>
</feature>
<evidence type="ECO:0000256" key="10">
    <source>
        <dbReference type="SAM" id="Phobius"/>
    </source>
</evidence>
<feature type="compositionally biased region" description="Basic and acidic residues" evidence="9">
    <location>
        <begin position="1189"/>
        <end position="1211"/>
    </location>
</feature>
<dbReference type="SUPFAM" id="SSF49313">
    <property type="entry name" value="Cadherin-like"/>
    <property type="match status" value="6"/>
</dbReference>
<keyword evidence="5 10" id="KW-1133">Transmembrane helix</keyword>
<feature type="domain" description="Cadherin" evidence="11">
    <location>
        <begin position="841"/>
        <end position="965"/>
    </location>
</feature>
<dbReference type="WBParaSite" id="HDID_0000067001-mRNA-1">
    <property type="protein sequence ID" value="HDID_0000067001-mRNA-1"/>
    <property type="gene ID" value="HDID_0000067001"/>
</dbReference>
<feature type="domain" description="Cadherin" evidence="11">
    <location>
        <begin position="62"/>
        <end position="164"/>
    </location>
</feature>
<feature type="region of interest" description="Disordered" evidence="9">
    <location>
        <begin position="1390"/>
        <end position="1422"/>
    </location>
</feature>
<keyword evidence="6 10" id="KW-0472">Membrane</keyword>
<feature type="transmembrane region" description="Helical" evidence="10">
    <location>
        <begin position="1136"/>
        <end position="1159"/>
    </location>
</feature>
<comment type="subcellular location">
    <subcellularLocation>
        <location evidence="1">Membrane</location>
        <topology evidence="1">Single-pass membrane protein</topology>
    </subcellularLocation>
</comment>
<protein>
    <submittedName>
        <fullName evidence="14">Protocadherin-1</fullName>
    </submittedName>
</protein>
<proteinExistence type="predicted"/>
<feature type="domain" description="Cadherin" evidence="11">
    <location>
        <begin position="492"/>
        <end position="634"/>
    </location>
</feature>
<feature type="domain" description="Cadherin" evidence="11">
    <location>
        <begin position="690"/>
        <end position="832"/>
    </location>
</feature>
<feature type="domain" description="Cadherin" evidence="11">
    <location>
        <begin position="187"/>
        <end position="321"/>
    </location>
</feature>
<dbReference type="PROSITE" id="PS50268">
    <property type="entry name" value="CADHERIN_2"/>
    <property type="match status" value="7"/>
</dbReference>
<keyword evidence="2 10" id="KW-0812">Transmembrane</keyword>
<evidence type="ECO:0000256" key="2">
    <source>
        <dbReference type="ARBA" id="ARBA00022692"/>
    </source>
</evidence>
<feature type="region of interest" description="Disordered" evidence="9">
    <location>
        <begin position="1181"/>
        <end position="1218"/>
    </location>
</feature>
<dbReference type="GO" id="GO:0005509">
    <property type="term" value="F:calcium ion binding"/>
    <property type="evidence" value="ECO:0007669"/>
    <property type="project" value="UniProtKB-UniRule"/>
</dbReference>
<dbReference type="PROSITE" id="PS00232">
    <property type="entry name" value="CADHERIN_1"/>
    <property type="match status" value="3"/>
</dbReference>